<accession>A0A517M9U3</accession>
<keyword evidence="2" id="KW-1185">Reference proteome</keyword>
<protein>
    <submittedName>
        <fullName evidence="1">Uncharacterized protein</fullName>
    </submittedName>
</protein>
<proteinExistence type="predicted"/>
<dbReference type="KEGG" id="rml:FF011L_03860"/>
<reference evidence="1 2" key="1">
    <citation type="submission" date="2019-02" db="EMBL/GenBank/DDBJ databases">
        <title>Deep-cultivation of Planctomycetes and their phenomic and genomic characterization uncovers novel biology.</title>
        <authorList>
            <person name="Wiegand S."/>
            <person name="Jogler M."/>
            <person name="Boedeker C."/>
            <person name="Pinto D."/>
            <person name="Vollmers J."/>
            <person name="Rivas-Marin E."/>
            <person name="Kohn T."/>
            <person name="Peeters S.H."/>
            <person name="Heuer A."/>
            <person name="Rast P."/>
            <person name="Oberbeckmann S."/>
            <person name="Bunk B."/>
            <person name="Jeske O."/>
            <person name="Meyerdierks A."/>
            <person name="Storesund J.E."/>
            <person name="Kallscheuer N."/>
            <person name="Luecker S."/>
            <person name="Lage O.M."/>
            <person name="Pohl T."/>
            <person name="Merkel B.J."/>
            <person name="Hornburger P."/>
            <person name="Mueller R.-W."/>
            <person name="Bruemmer F."/>
            <person name="Labrenz M."/>
            <person name="Spormann A.M."/>
            <person name="Op den Camp H."/>
            <person name="Overmann J."/>
            <person name="Amann R."/>
            <person name="Jetten M.S.M."/>
            <person name="Mascher T."/>
            <person name="Medema M.H."/>
            <person name="Devos D.P."/>
            <person name="Kaster A.-K."/>
            <person name="Ovreas L."/>
            <person name="Rohde M."/>
            <person name="Galperin M.Y."/>
            <person name="Jogler C."/>
        </authorList>
    </citation>
    <scope>NUCLEOTIDE SEQUENCE [LARGE SCALE GENOMIC DNA]</scope>
    <source>
        <strain evidence="1 2">FF011L</strain>
    </source>
</reference>
<evidence type="ECO:0000313" key="1">
    <source>
        <dbReference type="EMBL" id="QDS91655.1"/>
    </source>
</evidence>
<evidence type="ECO:0000313" key="2">
    <source>
        <dbReference type="Proteomes" id="UP000320672"/>
    </source>
</evidence>
<gene>
    <name evidence="1" type="ORF">FF011L_03860</name>
</gene>
<dbReference type="Proteomes" id="UP000320672">
    <property type="component" value="Chromosome"/>
</dbReference>
<name>A0A517M9U3_9BACT</name>
<dbReference type="AlphaFoldDB" id="A0A517M9U3"/>
<sequence length="69" mass="7723">MQKNWPASHFAFLIFHYSILILLGSPTASGIARHESVAALPWPGENHSTVHARACKDEAARQEIWPTKE</sequence>
<organism evidence="1 2">
    <name type="scientific">Roseimaritima multifibrata</name>
    <dbReference type="NCBI Taxonomy" id="1930274"/>
    <lineage>
        <taxon>Bacteria</taxon>
        <taxon>Pseudomonadati</taxon>
        <taxon>Planctomycetota</taxon>
        <taxon>Planctomycetia</taxon>
        <taxon>Pirellulales</taxon>
        <taxon>Pirellulaceae</taxon>
        <taxon>Roseimaritima</taxon>
    </lineage>
</organism>
<dbReference type="EMBL" id="CP036262">
    <property type="protein sequence ID" value="QDS91655.1"/>
    <property type="molecule type" value="Genomic_DNA"/>
</dbReference>